<evidence type="ECO:0000256" key="6">
    <source>
        <dbReference type="ARBA" id="ARBA00020337"/>
    </source>
</evidence>
<accession>A0ABP9WHD8</accession>
<reference evidence="10 11" key="1">
    <citation type="submission" date="2024-02" db="EMBL/GenBank/DDBJ databases">
        <title>Lysinimicrobium sediminis NBRC 112286.</title>
        <authorList>
            <person name="Ichikawa N."/>
            <person name="Katano-Makiyama Y."/>
            <person name="Hidaka K."/>
        </authorList>
    </citation>
    <scope>NUCLEOTIDE SEQUENCE [LARGE SCALE GENOMIC DNA]</scope>
    <source>
        <strain evidence="10 11">NBRC 112286</strain>
    </source>
</reference>
<dbReference type="InterPro" id="IPR039104">
    <property type="entry name" value="6PGL"/>
</dbReference>
<dbReference type="CDD" id="cd01400">
    <property type="entry name" value="6PGL"/>
    <property type="match status" value="1"/>
</dbReference>
<feature type="region of interest" description="Disordered" evidence="8">
    <location>
        <begin position="1"/>
        <end position="22"/>
    </location>
</feature>
<comment type="catalytic activity">
    <reaction evidence="1 7">
        <text>6-phospho-D-glucono-1,5-lactone + H2O = 6-phospho-D-gluconate + H(+)</text>
        <dbReference type="Rhea" id="RHEA:12556"/>
        <dbReference type="ChEBI" id="CHEBI:15377"/>
        <dbReference type="ChEBI" id="CHEBI:15378"/>
        <dbReference type="ChEBI" id="CHEBI:57955"/>
        <dbReference type="ChEBI" id="CHEBI:58759"/>
        <dbReference type="EC" id="3.1.1.31"/>
    </reaction>
</comment>
<evidence type="ECO:0000256" key="8">
    <source>
        <dbReference type="SAM" id="MobiDB-lite"/>
    </source>
</evidence>
<protein>
    <recommendedName>
        <fullName evidence="6 7">6-phosphogluconolactonase</fullName>
        <shortName evidence="7">6PGL</shortName>
        <ecNumber evidence="5 7">3.1.1.31</ecNumber>
    </recommendedName>
</protein>
<name>A0ABP9WHD8_9MICO</name>
<dbReference type="Proteomes" id="UP001426770">
    <property type="component" value="Unassembled WGS sequence"/>
</dbReference>
<evidence type="ECO:0000256" key="5">
    <source>
        <dbReference type="ARBA" id="ARBA00013198"/>
    </source>
</evidence>
<evidence type="ECO:0000256" key="3">
    <source>
        <dbReference type="ARBA" id="ARBA00004961"/>
    </source>
</evidence>
<comment type="similarity">
    <text evidence="4 7">Belongs to the glucosamine/galactosamine-6-phosphate isomerase family. 6-phosphogluconolactonase subfamily.</text>
</comment>
<dbReference type="InterPro" id="IPR005900">
    <property type="entry name" value="6-phosphogluconolactonase_DevB"/>
</dbReference>
<dbReference type="Pfam" id="PF01182">
    <property type="entry name" value="Glucosamine_iso"/>
    <property type="match status" value="1"/>
</dbReference>
<comment type="function">
    <text evidence="2 7">Hydrolysis of 6-phosphogluconolactone to 6-phosphogluconate.</text>
</comment>
<evidence type="ECO:0000256" key="4">
    <source>
        <dbReference type="ARBA" id="ARBA00010662"/>
    </source>
</evidence>
<keyword evidence="11" id="KW-1185">Reference proteome</keyword>
<evidence type="ECO:0000256" key="1">
    <source>
        <dbReference type="ARBA" id="ARBA00000832"/>
    </source>
</evidence>
<keyword evidence="7" id="KW-0378">Hydrolase</keyword>
<sequence length="259" mass="26618">MSTESHGAAVSTESHGAAVSTSTTRVVVHPDATAVAEATAARLLVTLVDTLSVRDVAHVVVTGGTVGIATLAAVARSPLAATIDWTSVHVWWGDERFVAAGDPDRNEGQAQQALLGSLPLPEENIHRMGAAGSFATAEEAAADYVAQITAAGTPAWDVLMLGMGPDGHVASLFPGHAGYAARGAESIAVHDSPKPPPTRVSLTLESIRRARRVWVVAAGAGKADVVARSLHGDLELPAAAVRGTQETLWLIDAEAAARV</sequence>
<evidence type="ECO:0000313" key="11">
    <source>
        <dbReference type="Proteomes" id="UP001426770"/>
    </source>
</evidence>
<evidence type="ECO:0000313" key="10">
    <source>
        <dbReference type="EMBL" id="GAA5519250.1"/>
    </source>
</evidence>
<dbReference type="EC" id="3.1.1.31" evidence="5 7"/>
<proteinExistence type="inferred from homology"/>
<dbReference type="EMBL" id="BAABRR010000008">
    <property type="protein sequence ID" value="GAA5519250.1"/>
    <property type="molecule type" value="Genomic_DNA"/>
</dbReference>
<dbReference type="PANTHER" id="PTHR11054:SF0">
    <property type="entry name" value="6-PHOSPHOGLUCONOLACTONASE"/>
    <property type="match status" value="1"/>
</dbReference>
<dbReference type="InterPro" id="IPR037171">
    <property type="entry name" value="NagB/RpiA_transferase-like"/>
</dbReference>
<evidence type="ECO:0000256" key="2">
    <source>
        <dbReference type="ARBA" id="ARBA00002681"/>
    </source>
</evidence>
<comment type="pathway">
    <text evidence="3 7">Carbohydrate degradation; pentose phosphate pathway; D-ribulose 5-phosphate from D-glucose 6-phosphate (oxidative stage): step 2/3.</text>
</comment>
<evidence type="ECO:0000256" key="7">
    <source>
        <dbReference type="RuleBase" id="RU365095"/>
    </source>
</evidence>
<dbReference type="NCBIfam" id="TIGR01198">
    <property type="entry name" value="pgl"/>
    <property type="match status" value="1"/>
</dbReference>
<dbReference type="Gene3D" id="3.40.50.1360">
    <property type="match status" value="1"/>
</dbReference>
<evidence type="ECO:0000259" key="9">
    <source>
        <dbReference type="Pfam" id="PF01182"/>
    </source>
</evidence>
<dbReference type="InterPro" id="IPR006148">
    <property type="entry name" value="Glc/Gal-6P_isomerase"/>
</dbReference>
<dbReference type="SUPFAM" id="SSF100950">
    <property type="entry name" value="NagB/RpiA/CoA transferase-like"/>
    <property type="match status" value="1"/>
</dbReference>
<comment type="caution">
    <text evidence="10">The sequence shown here is derived from an EMBL/GenBank/DDBJ whole genome shotgun (WGS) entry which is preliminary data.</text>
</comment>
<feature type="domain" description="Glucosamine/galactosamine-6-phosphate isomerase" evidence="9">
    <location>
        <begin position="30"/>
        <end position="249"/>
    </location>
</feature>
<dbReference type="PANTHER" id="PTHR11054">
    <property type="entry name" value="6-PHOSPHOGLUCONOLACTONASE"/>
    <property type="match status" value="1"/>
</dbReference>
<organism evidence="10 11">
    <name type="scientific">Demequina sediminis</name>
    <dbReference type="NCBI Taxonomy" id="1930058"/>
    <lineage>
        <taxon>Bacteria</taxon>
        <taxon>Bacillati</taxon>
        <taxon>Actinomycetota</taxon>
        <taxon>Actinomycetes</taxon>
        <taxon>Micrococcales</taxon>
        <taxon>Demequinaceae</taxon>
        <taxon>Demequina</taxon>
    </lineage>
</organism>
<gene>
    <name evidence="10" type="primary">pgl_2</name>
    <name evidence="7" type="synonym">pgl</name>
    <name evidence="10" type="ORF">Lsed01_01689</name>
</gene>